<proteinExistence type="predicted"/>
<dbReference type="EMBL" id="MNUU01000070">
    <property type="protein sequence ID" value="OIO06750.1"/>
    <property type="molecule type" value="Genomic_DNA"/>
</dbReference>
<protein>
    <recommendedName>
        <fullName evidence="4">OmpA-like domain-containing protein</fullName>
    </recommendedName>
</protein>
<name>A0A1J4T8D0_9BACT</name>
<keyword evidence="1" id="KW-0732">Signal</keyword>
<dbReference type="InterPro" id="IPR036737">
    <property type="entry name" value="OmpA-like_sf"/>
</dbReference>
<reference evidence="2 3" key="1">
    <citation type="journal article" date="2016" name="Environ. Microbiol.">
        <title>Genomic resolution of a cold subsurface aquifer community provides metabolic insights for novel microbes adapted to high CO concentrations.</title>
        <authorList>
            <person name="Probst A.J."/>
            <person name="Castelle C.J."/>
            <person name="Singh A."/>
            <person name="Brown C.T."/>
            <person name="Anantharaman K."/>
            <person name="Sharon I."/>
            <person name="Hug L.A."/>
            <person name="Burstein D."/>
            <person name="Emerson J.B."/>
            <person name="Thomas B.C."/>
            <person name="Banfield J.F."/>
        </authorList>
    </citation>
    <scope>NUCLEOTIDE SEQUENCE [LARGE SCALE GENOMIC DNA]</scope>
    <source>
        <strain evidence="2">CG1_02_37_44</strain>
    </source>
</reference>
<dbReference type="AlphaFoldDB" id="A0A1J4T8D0"/>
<dbReference type="SUPFAM" id="SSF103088">
    <property type="entry name" value="OmpA-like"/>
    <property type="match status" value="1"/>
</dbReference>
<evidence type="ECO:0000256" key="1">
    <source>
        <dbReference type="SAM" id="SignalP"/>
    </source>
</evidence>
<gene>
    <name evidence="2" type="ORF">AUJ27_03570</name>
</gene>
<feature type="signal peptide" evidence="1">
    <location>
        <begin position="1"/>
        <end position="24"/>
    </location>
</feature>
<sequence length="240" mass="26280">MKLKCFIIFLVFAAQFGCAGRQQAKDFNLRLQMVEGNVGSVRDDISEIKSLLVNKNRASSVSVGSVETQNANSFSSEELEKMRQKAGLTSQPVVKESNKSNSGVDFQALASRIARMEAAGGKIIQRVESLEDRVDFGGDIKAAYVYFQPGQTELSDKDFKRSQAGKLPEKNEILEITGHADNTPAKGSMTNQQISDARAAFVAAKLNVQTSSGVPVRGAGETEKYLLSRCVRIFYKEVKQ</sequence>
<feature type="chain" id="PRO_5009633474" description="OmpA-like domain-containing protein" evidence="1">
    <location>
        <begin position="25"/>
        <end position="240"/>
    </location>
</feature>
<comment type="caution">
    <text evidence="2">The sequence shown here is derived from an EMBL/GenBank/DDBJ whole genome shotgun (WGS) entry which is preliminary data.</text>
</comment>
<dbReference type="Gene3D" id="3.30.1330.60">
    <property type="entry name" value="OmpA-like domain"/>
    <property type="match status" value="1"/>
</dbReference>
<accession>A0A1J4T8D0</accession>
<organism evidence="2 3">
    <name type="scientific">Candidatus Falkowbacteria bacterium CG1_02_37_44</name>
    <dbReference type="NCBI Taxonomy" id="1805146"/>
    <lineage>
        <taxon>Bacteria</taxon>
        <taxon>Candidatus Falkowiibacteriota</taxon>
    </lineage>
</organism>
<evidence type="ECO:0000313" key="2">
    <source>
        <dbReference type="EMBL" id="OIO06750.1"/>
    </source>
</evidence>
<dbReference type="STRING" id="1805146.AUJ27_03570"/>
<evidence type="ECO:0000313" key="3">
    <source>
        <dbReference type="Proteomes" id="UP000183192"/>
    </source>
</evidence>
<dbReference type="Proteomes" id="UP000183192">
    <property type="component" value="Unassembled WGS sequence"/>
</dbReference>
<evidence type="ECO:0008006" key="4">
    <source>
        <dbReference type="Google" id="ProtNLM"/>
    </source>
</evidence>